<name>A0A159Z3C7_9RHOB</name>
<dbReference type="KEGG" id="daa:AKL17_2366"/>
<accession>A0A159Z3C7</accession>
<evidence type="ECO:0000313" key="2">
    <source>
        <dbReference type="EMBL" id="AMY69612.1"/>
    </source>
</evidence>
<dbReference type="RefSeq" id="WP_066813483.1">
    <property type="nucleotide sequence ID" value="NZ_CP012661.1"/>
</dbReference>
<proteinExistence type="predicted"/>
<dbReference type="Proteomes" id="UP000076128">
    <property type="component" value="Chromosome"/>
</dbReference>
<feature type="chain" id="PRO_5007812007" evidence="1">
    <location>
        <begin position="20"/>
        <end position="138"/>
    </location>
</feature>
<organism evidence="2 3">
    <name type="scientific">Frigidibacter mobilis</name>
    <dbReference type="NCBI Taxonomy" id="1335048"/>
    <lineage>
        <taxon>Bacteria</taxon>
        <taxon>Pseudomonadati</taxon>
        <taxon>Pseudomonadota</taxon>
        <taxon>Alphaproteobacteria</taxon>
        <taxon>Rhodobacterales</taxon>
        <taxon>Paracoccaceae</taxon>
        <taxon>Frigidibacter</taxon>
    </lineage>
</organism>
<keyword evidence="3" id="KW-1185">Reference proteome</keyword>
<evidence type="ECO:0000313" key="3">
    <source>
        <dbReference type="Proteomes" id="UP000076128"/>
    </source>
</evidence>
<evidence type="ECO:0000256" key="1">
    <source>
        <dbReference type="SAM" id="SignalP"/>
    </source>
</evidence>
<sequence length="138" mass="15198">MRLVLAAAFALLAAIPARAEDIHIPLDSDFSSFALDWNTRNESSTVYWTTIEHGGKLAICGLIQHHDATLMQYDSKILRRSTIKVNGKVVLKGLQFFTTIGNGGKPEKSQATCRVLEGPLPPKDAQFLLTTPALREYS</sequence>
<gene>
    <name evidence="2" type="ORF">AKL17_2366</name>
</gene>
<protein>
    <submittedName>
        <fullName evidence="2">Uncharacterized protein</fullName>
    </submittedName>
</protein>
<dbReference type="EMBL" id="CP012661">
    <property type="protein sequence ID" value="AMY69612.1"/>
    <property type="molecule type" value="Genomic_DNA"/>
</dbReference>
<dbReference type="OrthoDB" id="7876811at2"/>
<feature type="signal peptide" evidence="1">
    <location>
        <begin position="1"/>
        <end position="19"/>
    </location>
</feature>
<keyword evidence="1" id="KW-0732">Signal</keyword>
<reference evidence="2 3" key="1">
    <citation type="submission" date="2015-09" db="EMBL/GenBank/DDBJ databases">
        <title>Complete genome sequence of Defluviimonas alba cai42t isolated from an oilfield in Xinjiang.</title>
        <authorList>
            <person name="Geng S."/>
            <person name="Pan X."/>
            <person name="Wu X."/>
        </authorList>
    </citation>
    <scope>NUCLEOTIDE SEQUENCE [LARGE SCALE GENOMIC DNA]</scope>
    <source>
        <strain evidence="3">cai42</strain>
    </source>
</reference>
<dbReference type="AlphaFoldDB" id="A0A159Z3C7"/>
<dbReference type="STRING" id="1335048.AKL17_2366"/>